<evidence type="ECO:0000256" key="2">
    <source>
        <dbReference type="ARBA" id="ARBA00022793"/>
    </source>
</evidence>
<dbReference type="PANTHER" id="PTHR43727:SF2">
    <property type="entry name" value="GROUP IV DECARBOXYLASE"/>
    <property type="match status" value="1"/>
</dbReference>
<dbReference type="Pfam" id="PF02784">
    <property type="entry name" value="Orn_Arg_deC_N"/>
    <property type="match status" value="1"/>
</dbReference>
<dbReference type="Proteomes" id="UP000184474">
    <property type="component" value="Unassembled WGS sequence"/>
</dbReference>
<dbReference type="SUPFAM" id="SSF50621">
    <property type="entry name" value="Alanine racemase C-terminal domain-like"/>
    <property type="match status" value="1"/>
</dbReference>
<keyword evidence="4 8" id="KW-0456">Lyase</keyword>
<dbReference type="EC" id="4.1.1.20" evidence="5 8"/>
<feature type="domain" description="Orn/DAP/Arg decarboxylase 2 N-terminal" evidence="10">
    <location>
        <begin position="31"/>
        <end position="262"/>
    </location>
</feature>
<feature type="domain" description="Orn/DAP/Arg decarboxylase 2 C-terminal" evidence="9">
    <location>
        <begin position="9"/>
        <end position="350"/>
    </location>
</feature>
<gene>
    <name evidence="11" type="ORF">SAMN04488028_103149</name>
</gene>
<dbReference type="GO" id="GO:0009089">
    <property type="term" value="P:lysine biosynthetic process via diaminopimelate"/>
    <property type="evidence" value="ECO:0007669"/>
    <property type="project" value="UniProtKB-UniRule"/>
</dbReference>
<dbReference type="InterPro" id="IPR022644">
    <property type="entry name" value="De-COase2_N"/>
</dbReference>
<dbReference type="InterPro" id="IPR029066">
    <property type="entry name" value="PLP-binding_barrel"/>
</dbReference>
<dbReference type="AlphaFoldDB" id="A0A1M6Q2X9"/>
<name>A0A1M6Q2X9_REIAG</name>
<evidence type="ECO:0000256" key="5">
    <source>
        <dbReference type="NCBIfam" id="TIGR01048"/>
    </source>
</evidence>
<keyword evidence="12" id="KW-1185">Reference proteome</keyword>
<dbReference type="Pfam" id="PF00278">
    <property type="entry name" value="Orn_DAP_Arg_deC"/>
    <property type="match status" value="1"/>
</dbReference>
<dbReference type="InterPro" id="IPR022653">
    <property type="entry name" value="De-COase2_pyr-phos_BS"/>
</dbReference>
<evidence type="ECO:0000256" key="6">
    <source>
        <dbReference type="PIRSR" id="PIRSR600183-50"/>
    </source>
</evidence>
<sequence>MQKIQTPFYYYDLDLLDQTLSKMVRARGDSSFHVHYALKANAEAKILAKMKATGLGVDCVSGGEVRYALEQGFGADQIVYAGVGKTDWELELAISSEVHGINCESIEELVVIAEVANKLQKSANVYLRLNPNIDAKTHPNITTGTLRNKFGIPANELWLALEELAKYPCLVFAGLHFHIGSQIEDLSPFVRLCTEVNVLQKALRDKGYNPANVNVGGGLGIDYKKPDANPIADFDTYFENYRRYLNIYDNQQVHFELGRSLVGQVGYLFSEVLYIKKTKELDFAIIDAGMSELMRPALYGARHVIQNVSSVLPDHEYEVVGPICESTDTFGKHVLPTTQRGDLLQIRSVGAYGSVLSTQYNMRGENQPMFSDEENAQQFFSALHAEV</sequence>
<dbReference type="STRING" id="156994.SAMN04488028_103149"/>
<dbReference type="PRINTS" id="PR01179">
    <property type="entry name" value="ODADCRBXLASE"/>
</dbReference>
<evidence type="ECO:0000256" key="3">
    <source>
        <dbReference type="ARBA" id="ARBA00022898"/>
    </source>
</evidence>
<dbReference type="PRINTS" id="PR01181">
    <property type="entry name" value="DAPDCRBXLASE"/>
</dbReference>
<organism evidence="11 12">
    <name type="scientific">Reichenbachiella agariperforans</name>
    <dbReference type="NCBI Taxonomy" id="156994"/>
    <lineage>
        <taxon>Bacteria</taxon>
        <taxon>Pseudomonadati</taxon>
        <taxon>Bacteroidota</taxon>
        <taxon>Cytophagia</taxon>
        <taxon>Cytophagales</taxon>
        <taxon>Reichenbachiellaceae</taxon>
        <taxon>Reichenbachiella</taxon>
    </lineage>
</organism>
<dbReference type="UniPathway" id="UPA00034">
    <property type="reaction ID" value="UER00027"/>
</dbReference>
<dbReference type="PROSITE" id="PS00878">
    <property type="entry name" value="ODR_DC_2_1"/>
    <property type="match status" value="1"/>
</dbReference>
<dbReference type="RefSeq" id="WP_073122115.1">
    <property type="nucleotide sequence ID" value="NZ_FRAA01000003.1"/>
</dbReference>
<evidence type="ECO:0000313" key="11">
    <source>
        <dbReference type="EMBL" id="SHK14518.1"/>
    </source>
</evidence>
<comment type="pathway">
    <text evidence="8">Amino-acid biosynthesis; L-lysine biosynthesis via DAP pathway; L-lysine from DL-2,6-diaminopimelate: step 1/1.</text>
</comment>
<dbReference type="FunFam" id="3.20.20.10:FF:000003">
    <property type="entry name" value="Diaminopimelate decarboxylase"/>
    <property type="match status" value="1"/>
</dbReference>
<keyword evidence="2 8" id="KW-0210">Decarboxylase</keyword>
<protein>
    <recommendedName>
        <fullName evidence="5 8">Diaminopimelate decarboxylase</fullName>
        <ecNumber evidence="5 8">4.1.1.20</ecNumber>
    </recommendedName>
</protein>
<accession>A0A1M6Q2X9</accession>
<reference evidence="12" key="1">
    <citation type="submission" date="2016-11" db="EMBL/GenBank/DDBJ databases">
        <authorList>
            <person name="Varghese N."/>
            <person name="Submissions S."/>
        </authorList>
    </citation>
    <scope>NUCLEOTIDE SEQUENCE [LARGE SCALE GENOMIC DNA]</scope>
    <source>
        <strain evidence="12">DSM 26134</strain>
    </source>
</reference>
<dbReference type="GO" id="GO:0008836">
    <property type="term" value="F:diaminopimelate decarboxylase activity"/>
    <property type="evidence" value="ECO:0007669"/>
    <property type="project" value="UniProtKB-UniRule"/>
</dbReference>
<dbReference type="InterPro" id="IPR022643">
    <property type="entry name" value="De-COase2_C"/>
</dbReference>
<evidence type="ECO:0000256" key="8">
    <source>
        <dbReference type="RuleBase" id="RU003738"/>
    </source>
</evidence>
<dbReference type="Gene3D" id="2.40.37.10">
    <property type="entry name" value="Lyase, Ornithine Decarboxylase, Chain A, domain 1"/>
    <property type="match status" value="1"/>
</dbReference>
<proteinExistence type="inferred from homology"/>
<keyword evidence="3 6" id="KW-0663">Pyridoxal phosphate</keyword>
<dbReference type="NCBIfam" id="TIGR01048">
    <property type="entry name" value="lysA"/>
    <property type="match status" value="1"/>
</dbReference>
<evidence type="ECO:0000256" key="4">
    <source>
        <dbReference type="ARBA" id="ARBA00023239"/>
    </source>
</evidence>
<evidence type="ECO:0000313" key="12">
    <source>
        <dbReference type="Proteomes" id="UP000184474"/>
    </source>
</evidence>
<dbReference type="EMBL" id="FRAA01000003">
    <property type="protein sequence ID" value="SHK14518.1"/>
    <property type="molecule type" value="Genomic_DNA"/>
</dbReference>
<dbReference type="Gene3D" id="3.20.20.10">
    <property type="entry name" value="Alanine racemase"/>
    <property type="match status" value="1"/>
</dbReference>
<evidence type="ECO:0000256" key="1">
    <source>
        <dbReference type="ARBA" id="ARBA00001933"/>
    </source>
</evidence>
<dbReference type="InterPro" id="IPR000183">
    <property type="entry name" value="Orn/DAP/Arg_de-COase"/>
</dbReference>
<comment type="catalytic activity">
    <reaction evidence="8">
        <text>meso-2,6-diaminopimelate + H(+) = L-lysine + CO2</text>
        <dbReference type="Rhea" id="RHEA:15101"/>
        <dbReference type="ChEBI" id="CHEBI:15378"/>
        <dbReference type="ChEBI" id="CHEBI:16526"/>
        <dbReference type="ChEBI" id="CHEBI:32551"/>
        <dbReference type="ChEBI" id="CHEBI:57791"/>
        <dbReference type="EC" id="4.1.1.20"/>
    </reaction>
</comment>
<dbReference type="SUPFAM" id="SSF51419">
    <property type="entry name" value="PLP-binding barrel"/>
    <property type="match status" value="1"/>
</dbReference>
<keyword evidence="8" id="KW-0028">Amino-acid biosynthesis</keyword>
<comment type="cofactor">
    <cofactor evidence="1 6 8">
        <name>pyridoxal 5'-phosphate</name>
        <dbReference type="ChEBI" id="CHEBI:597326"/>
    </cofactor>
</comment>
<feature type="active site" description="Proton donor" evidence="6">
    <location>
        <position position="324"/>
    </location>
</feature>
<dbReference type="PANTHER" id="PTHR43727">
    <property type="entry name" value="DIAMINOPIMELATE DECARBOXYLASE"/>
    <property type="match status" value="1"/>
</dbReference>
<dbReference type="InterPro" id="IPR002986">
    <property type="entry name" value="DAP_deCOOHase_LysA"/>
</dbReference>
<dbReference type="InterPro" id="IPR009006">
    <property type="entry name" value="Ala_racemase/Decarboxylase_C"/>
</dbReference>
<feature type="modified residue" description="N6-(pyridoxal phosphate)lysine" evidence="6">
    <location>
        <position position="39"/>
    </location>
</feature>
<dbReference type="CDD" id="cd06828">
    <property type="entry name" value="PLPDE_III_DapDC"/>
    <property type="match status" value="1"/>
</dbReference>
<keyword evidence="8" id="KW-0457">Lysine biosynthesis</keyword>
<evidence type="ECO:0000259" key="10">
    <source>
        <dbReference type="Pfam" id="PF02784"/>
    </source>
</evidence>
<comment type="similarity">
    <text evidence="7">Belongs to the Orn/Lys/Arg decarboxylase class-II family.</text>
</comment>
<evidence type="ECO:0000259" key="9">
    <source>
        <dbReference type="Pfam" id="PF00278"/>
    </source>
</evidence>
<evidence type="ECO:0000256" key="7">
    <source>
        <dbReference type="RuleBase" id="RU003737"/>
    </source>
</evidence>